<dbReference type="Proteomes" id="UP001165083">
    <property type="component" value="Unassembled WGS sequence"/>
</dbReference>
<dbReference type="InterPro" id="IPR012334">
    <property type="entry name" value="Pectin_lyas_fold"/>
</dbReference>
<protein>
    <recommendedName>
        <fullName evidence="3">pectinesterase</fullName>
        <ecNumber evidence="3">3.1.1.11</ecNumber>
    </recommendedName>
</protein>
<evidence type="ECO:0000313" key="7">
    <source>
        <dbReference type="EMBL" id="GMF30885.1"/>
    </source>
</evidence>
<evidence type="ECO:0000256" key="4">
    <source>
        <dbReference type="ARBA" id="ARBA00022801"/>
    </source>
</evidence>
<evidence type="ECO:0000259" key="6">
    <source>
        <dbReference type="Pfam" id="PF01095"/>
    </source>
</evidence>
<evidence type="ECO:0000256" key="2">
    <source>
        <dbReference type="ARBA" id="ARBA00008891"/>
    </source>
</evidence>
<name>A0A9W6WWV6_9STRA</name>
<dbReference type="OrthoDB" id="112458at2759"/>
<dbReference type="AlphaFoldDB" id="A0A9W6WWV6"/>
<keyword evidence="5" id="KW-0063">Aspartyl esterase</keyword>
<proteinExistence type="inferred from homology"/>
<accession>A0A9W6WWV6</accession>
<reference evidence="7" key="1">
    <citation type="submission" date="2023-04" db="EMBL/GenBank/DDBJ databases">
        <title>Phytophthora lilii NBRC 32176.</title>
        <authorList>
            <person name="Ichikawa N."/>
            <person name="Sato H."/>
            <person name="Tonouchi N."/>
        </authorList>
    </citation>
    <scope>NUCLEOTIDE SEQUENCE</scope>
    <source>
        <strain evidence="7">NBRC 32176</strain>
    </source>
</reference>
<dbReference type="EMBL" id="BSXW01000869">
    <property type="protein sequence ID" value="GMF30885.1"/>
    <property type="molecule type" value="Genomic_DNA"/>
</dbReference>
<dbReference type="InterPro" id="IPR011050">
    <property type="entry name" value="Pectin_lyase_fold/virulence"/>
</dbReference>
<evidence type="ECO:0000256" key="1">
    <source>
        <dbReference type="ARBA" id="ARBA00005184"/>
    </source>
</evidence>
<keyword evidence="4" id="KW-0378">Hydrolase</keyword>
<comment type="caution">
    <text evidence="7">The sequence shown here is derived from an EMBL/GenBank/DDBJ whole genome shotgun (WGS) entry which is preliminary data.</text>
</comment>
<dbReference type="EC" id="3.1.1.11" evidence="3"/>
<dbReference type="Gene3D" id="2.160.20.10">
    <property type="entry name" value="Single-stranded right-handed beta-helix, Pectin lyase-like"/>
    <property type="match status" value="1"/>
</dbReference>
<gene>
    <name evidence="7" type="ORF">Plil01_001320400</name>
</gene>
<dbReference type="GO" id="GO:0045490">
    <property type="term" value="P:pectin catabolic process"/>
    <property type="evidence" value="ECO:0007669"/>
    <property type="project" value="TreeGrafter"/>
</dbReference>
<evidence type="ECO:0000256" key="3">
    <source>
        <dbReference type="ARBA" id="ARBA00013229"/>
    </source>
</evidence>
<comment type="similarity">
    <text evidence="2">Belongs to the pectinesterase family.</text>
</comment>
<evidence type="ECO:0000313" key="8">
    <source>
        <dbReference type="Proteomes" id="UP001165083"/>
    </source>
</evidence>
<sequence length="123" mass="13311">MGYLTASGRGAASDPSWYVFNHARVYGSGGAGSTYLGRPWGTYARVVWQNSQLGDVVNAKGWSIWTSTSSTANVYFKEFNNTGAGAGTSQRVSFSGQLKSAVAITDILGEDYKSQWWDDTSFL</sequence>
<dbReference type="Pfam" id="PF01095">
    <property type="entry name" value="Pectinesterase"/>
    <property type="match status" value="1"/>
</dbReference>
<dbReference type="GO" id="GO:0042545">
    <property type="term" value="P:cell wall modification"/>
    <property type="evidence" value="ECO:0007669"/>
    <property type="project" value="InterPro"/>
</dbReference>
<comment type="pathway">
    <text evidence="1">Glycan metabolism; pectin degradation; 2-dehydro-3-deoxy-D-gluconate from pectin: step 1/5.</text>
</comment>
<feature type="domain" description="Pectinesterase catalytic" evidence="6">
    <location>
        <begin position="4"/>
        <end position="97"/>
    </location>
</feature>
<dbReference type="PANTHER" id="PTHR31321:SF57">
    <property type="entry name" value="PECTINESTERASE 53-RELATED"/>
    <property type="match status" value="1"/>
</dbReference>
<keyword evidence="8" id="KW-1185">Reference proteome</keyword>
<dbReference type="InterPro" id="IPR000070">
    <property type="entry name" value="Pectinesterase_cat"/>
</dbReference>
<dbReference type="GO" id="GO:0030599">
    <property type="term" value="F:pectinesterase activity"/>
    <property type="evidence" value="ECO:0007669"/>
    <property type="project" value="UniProtKB-EC"/>
</dbReference>
<dbReference type="SUPFAM" id="SSF51126">
    <property type="entry name" value="Pectin lyase-like"/>
    <property type="match status" value="1"/>
</dbReference>
<organism evidence="7 8">
    <name type="scientific">Phytophthora lilii</name>
    <dbReference type="NCBI Taxonomy" id="2077276"/>
    <lineage>
        <taxon>Eukaryota</taxon>
        <taxon>Sar</taxon>
        <taxon>Stramenopiles</taxon>
        <taxon>Oomycota</taxon>
        <taxon>Peronosporomycetes</taxon>
        <taxon>Peronosporales</taxon>
        <taxon>Peronosporaceae</taxon>
        <taxon>Phytophthora</taxon>
    </lineage>
</organism>
<evidence type="ECO:0000256" key="5">
    <source>
        <dbReference type="ARBA" id="ARBA00023085"/>
    </source>
</evidence>
<dbReference type="PANTHER" id="PTHR31321">
    <property type="entry name" value="ACYL-COA THIOESTER HYDROLASE YBHC-RELATED"/>
    <property type="match status" value="1"/>
</dbReference>